<comment type="caution">
    <text evidence="1">The sequence shown here is derived from an EMBL/GenBank/DDBJ whole genome shotgun (WGS) entry which is preliminary data.</text>
</comment>
<sequence length="119" mass="13685">MPGDVQRIVPGHENPCAVPYSNKENEPSITLLYDKERQESYPIDLLKSKNPFAFQLIMTVQRPGSTWDDRVIVDLQSHLFYYGDTPVNRNIIPEKMMEGYSEDSNPVLMLVTLKSPEQK</sequence>
<evidence type="ECO:0000313" key="1">
    <source>
        <dbReference type="EMBL" id="MBC5617205.1"/>
    </source>
</evidence>
<dbReference type="Proteomes" id="UP000636891">
    <property type="component" value="Unassembled WGS sequence"/>
</dbReference>
<keyword evidence="2" id="KW-1185">Reference proteome</keyword>
<organism evidence="1 2">
    <name type="scientific">Alistipes hominis</name>
    <dbReference type="NCBI Taxonomy" id="2763015"/>
    <lineage>
        <taxon>Bacteria</taxon>
        <taxon>Pseudomonadati</taxon>
        <taxon>Bacteroidota</taxon>
        <taxon>Bacteroidia</taxon>
        <taxon>Bacteroidales</taxon>
        <taxon>Rikenellaceae</taxon>
        <taxon>Alistipes</taxon>
    </lineage>
</organism>
<protein>
    <recommendedName>
        <fullName evidence="3">DUF3868 domain-containing protein</fullName>
    </recommendedName>
</protein>
<evidence type="ECO:0008006" key="3">
    <source>
        <dbReference type="Google" id="ProtNLM"/>
    </source>
</evidence>
<proteinExistence type="predicted"/>
<name>A0ABR7CPS4_9BACT</name>
<dbReference type="RefSeq" id="WP_101572373.1">
    <property type="nucleotide sequence ID" value="NZ_JACOOK010000004.1"/>
</dbReference>
<reference evidence="1 2" key="1">
    <citation type="submission" date="2020-08" db="EMBL/GenBank/DDBJ databases">
        <title>Genome public.</title>
        <authorList>
            <person name="Liu C."/>
            <person name="Sun Q."/>
        </authorList>
    </citation>
    <scope>NUCLEOTIDE SEQUENCE [LARGE SCALE GENOMIC DNA]</scope>
    <source>
        <strain evidence="1 2">New-7</strain>
    </source>
</reference>
<dbReference type="EMBL" id="JACOOK010000004">
    <property type="protein sequence ID" value="MBC5617205.1"/>
    <property type="molecule type" value="Genomic_DNA"/>
</dbReference>
<gene>
    <name evidence="1" type="ORF">H8S08_09290</name>
</gene>
<evidence type="ECO:0000313" key="2">
    <source>
        <dbReference type="Proteomes" id="UP000636891"/>
    </source>
</evidence>
<accession>A0ABR7CPS4</accession>